<evidence type="ECO:0000256" key="1">
    <source>
        <dbReference type="ARBA" id="ARBA00022664"/>
    </source>
</evidence>
<dbReference type="InterPro" id="IPR036483">
    <property type="entry name" value="PWI_dom_sf"/>
</dbReference>
<accession>A0A0L7LMN4</accession>
<protein>
    <recommendedName>
        <fullName evidence="3">Serine/arginine repetitive matrix protein 1</fullName>
    </recommendedName>
</protein>
<dbReference type="InterPro" id="IPR002483">
    <property type="entry name" value="PWI_dom"/>
</dbReference>
<dbReference type="SMART" id="SM00311">
    <property type="entry name" value="PWI"/>
    <property type="match status" value="1"/>
</dbReference>
<evidence type="ECO:0000256" key="2">
    <source>
        <dbReference type="ARBA" id="ARBA00023187"/>
    </source>
</evidence>
<dbReference type="Pfam" id="PF01480">
    <property type="entry name" value="PWI"/>
    <property type="match status" value="1"/>
</dbReference>
<dbReference type="STRING" id="104452.A0A0L7LMN4"/>
<dbReference type="InterPro" id="IPR052225">
    <property type="entry name" value="Ser/Arg_repetitive_matrix"/>
</dbReference>
<reference evidence="5 6" key="1">
    <citation type="journal article" date="2015" name="Genome Biol. Evol.">
        <title>The genome of winter moth (Operophtera brumata) provides a genomic perspective on sexual dimorphism and phenology.</title>
        <authorList>
            <person name="Derks M.F."/>
            <person name="Smit S."/>
            <person name="Salis L."/>
            <person name="Schijlen E."/>
            <person name="Bossers A."/>
            <person name="Mateman C."/>
            <person name="Pijl A.S."/>
            <person name="de Ridder D."/>
            <person name="Groenen M.A."/>
            <person name="Visser M.E."/>
            <person name="Megens H.J."/>
        </authorList>
    </citation>
    <scope>NUCLEOTIDE SEQUENCE [LARGE SCALE GENOMIC DNA]</scope>
    <source>
        <strain evidence="5">WM2013NL</strain>
        <tissue evidence="5">Head and thorax</tissue>
    </source>
</reference>
<keyword evidence="2" id="KW-0508">mRNA splicing</keyword>
<name>A0A0L7LMN4_OPEBR</name>
<feature type="non-terminal residue" evidence="5">
    <location>
        <position position="194"/>
    </location>
</feature>
<dbReference type="GO" id="GO:0005681">
    <property type="term" value="C:spliceosomal complex"/>
    <property type="evidence" value="ECO:0007669"/>
    <property type="project" value="TreeGrafter"/>
</dbReference>
<organism evidence="5 6">
    <name type="scientific">Operophtera brumata</name>
    <name type="common">Winter moth</name>
    <name type="synonym">Phalaena brumata</name>
    <dbReference type="NCBI Taxonomy" id="104452"/>
    <lineage>
        <taxon>Eukaryota</taxon>
        <taxon>Metazoa</taxon>
        <taxon>Ecdysozoa</taxon>
        <taxon>Arthropoda</taxon>
        <taxon>Hexapoda</taxon>
        <taxon>Insecta</taxon>
        <taxon>Pterygota</taxon>
        <taxon>Neoptera</taxon>
        <taxon>Endopterygota</taxon>
        <taxon>Lepidoptera</taxon>
        <taxon>Glossata</taxon>
        <taxon>Ditrysia</taxon>
        <taxon>Geometroidea</taxon>
        <taxon>Geometridae</taxon>
        <taxon>Larentiinae</taxon>
        <taxon>Operophtera</taxon>
    </lineage>
</organism>
<dbReference type="Proteomes" id="UP000037510">
    <property type="component" value="Unassembled WGS sequence"/>
</dbReference>
<dbReference type="GO" id="GO:0003723">
    <property type="term" value="F:RNA binding"/>
    <property type="evidence" value="ECO:0007669"/>
    <property type="project" value="TreeGrafter"/>
</dbReference>
<dbReference type="GO" id="GO:0048024">
    <property type="term" value="P:regulation of mRNA splicing, via spliceosome"/>
    <property type="evidence" value="ECO:0007669"/>
    <property type="project" value="TreeGrafter"/>
</dbReference>
<comment type="caution">
    <text evidence="5">The sequence shown here is derived from an EMBL/GenBank/DDBJ whole genome shotgun (WGS) entry which is preliminary data.</text>
</comment>
<sequence length="194" mass="22421">MDDSSDEENIILKDMGFSNKIIGQIEKKSRLKNIFSSLSSSTSSKNPPVHNCVRKHNSDREVIEEWGTSTEQDTRFSDKEKKLMKQMKFGDCLTQQVDMSKVKLDVLKPWITQKITEILKMEDDVVIDYVNNQLEEKFPCPKKMQINLTGFLNGKNARLFMGELWELLLSAQASENGIPESFTQQKKEEIKKRL</sequence>
<evidence type="ECO:0000313" key="6">
    <source>
        <dbReference type="Proteomes" id="UP000037510"/>
    </source>
</evidence>
<keyword evidence="1" id="KW-0507">mRNA processing</keyword>
<dbReference type="EMBL" id="JTDY01000562">
    <property type="protein sequence ID" value="KOB76670.1"/>
    <property type="molecule type" value="Genomic_DNA"/>
</dbReference>
<dbReference type="SUPFAM" id="SSF101233">
    <property type="entry name" value="PWI domain"/>
    <property type="match status" value="1"/>
</dbReference>
<proteinExistence type="predicted"/>
<evidence type="ECO:0000259" key="4">
    <source>
        <dbReference type="PROSITE" id="PS51025"/>
    </source>
</evidence>
<dbReference type="PANTHER" id="PTHR23148">
    <property type="entry name" value="SERINE/ARGININE REGULATED NUCLEAR MATRIX PROTEIN"/>
    <property type="match status" value="1"/>
</dbReference>
<evidence type="ECO:0000313" key="5">
    <source>
        <dbReference type="EMBL" id="KOB76670.1"/>
    </source>
</evidence>
<dbReference type="FunFam" id="1.20.1390.10:FF:000002">
    <property type="entry name" value="Serine/arginine repetitive matrix 1 isoform 2"/>
    <property type="match status" value="1"/>
</dbReference>
<dbReference type="GO" id="GO:0006397">
    <property type="term" value="P:mRNA processing"/>
    <property type="evidence" value="ECO:0007669"/>
    <property type="project" value="UniProtKB-KW"/>
</dbReference>
<gene>
    <name evidence="5" type="ORF">OBRU01_04134</name>
</gene>
<evidence type="ECO:0000256" key="3">
    <source>
        <dbReference type="ARBA" id="ARBA00067280"/>
    </source>
</evidence>
<dbReference type="AlphaFoldDB" id="A0A0L7LMN4"/>
<dbReference type="PROSITE" id="PS51025">
    <property type="entry name" value="PWI"/>
    <property type="match status" value="1"/>
</dbReference>
<feature type="domain" description="PWI" evidence="4">
    <location>
        <begin position="86"/>
        <end position="185"/>
    </location>
</feature>
<dbReference type="GO" id="GO:0008380">
    <property type="term" value="P:RNA splicing"/>
    <property type="evidence" value="ECO:0007669"/>
    <property type="project" value="UniProtKB-KW"/>
</dbReference>
<dbReference type="PANTHER" id="PTHR23148:SF0">
    <property type="entry name" value="SERINE_ARGININE REPETITIVE MATRIX PROTEIN 1"/>
    <property type="match status" value="1"/>
</dbReference>
<dbReference type="Gene3D" id="1.20.1390.10">
    <property type="entry name" value="PWI domain"/>
    <property type="match status" value="1"/>
</dbReference>
<keyword evidence="6" id="KW-1185">Reference proteome</keyword>